<feature type="transmembrane region" description="Helical" evidence="1">
    <location>
        <begin position="262"/>
        <end position="281"/>
    </location>
</feature>
<dbReference type="GO" id="GO:0016020">
    <property type="term" value="C:membrane"/>
    <property type="evidence" value="ECO:0007669"/>
    <property type="project" value="InterPro"/>
</dbReference>
<keyword evidence="1" id="KW-0472">Membrane</keyword>
<dbReference type="EMBL" id="HBIO01020154">
    <property type="protein sequence ID" value="CAE0470662.1"/>
    <property type="molecule type" value="Transcribed_RNA"/>
</dbReference>
<reference evidence="3" key="1">
    <citation type="submission" date="2021-01" db="EMBL/GenBank/DDBJ databases">
        <authorList>
            <person name="Corre E."/>
            <person name="Pelletier E."/>
            <person name="Niang G."/>
            <person name="Scheremetjew M."/>
            <person name="Finn R."/>
            <person name="Kale V."/>
            <person name="Holt S."/>
            <person name="Cochrane G."/>
            <person name="Meng A."/>
            <person name="Brown T."/>
            <person name="Cohen L."/>
        </authorList>
    </citation>
    <scope>NUCLEOTIDE SEQUENCE</scope>
    <source>
        <strain evidence="3">MM31A-1</strain>
    </source>
</reference>
<dbReference type="GO" id="GO:0004888">
    <property type="term" value="F:transmembrane signaling receptor activity"/>
    <property type="evidence" value="ECO:0007669"/>
    <property type="project" value="InterPro"/>
</dbReference>
<feature type="transmembrane region" description="Helical" evidence="1">
    <location>
        <begin position="335"/>
        <end position="357"/>
    </location>
</feature>
<keyword evidence="1" id="KW-0812">Transmembrane</keyword>
<sequence>MDTCCTKQMDFKTHPGISGKDGKKEPTLVYLDHILVENIAELDSRNCTANIKVLMWVHWYDPRLIGYDNRTLPGDLWTPRIVLAESMRDFNIKLRECHLFYKDSGGLYALTEYTGCVSNPMRDIKNFPFDTDELALTFYACEYMQRDEKDRNVAFKEDYRFLIDSQWRLSVNSNCSEDSSSIDLKNKSKASVPASENFTLPEWIVVGITGEYVKKNHRQDIFAVKVLLSRRSSAILANVLIPLYLNVLLGSGAYFMDSIAEILKHFTTLLLATFALLFVVASDLPRAVFGKNNGLTKMGEVTTLAMILIVLFGIGSAVCYTFFTETLDAPTNEYLRFILLLVGLPILFTIGVLCILVPPHLTRKRTIDNNLSKYCGSKNKRSDGYYRKLSISKPFLDDFKENIYQLETFKKYWQIHLDEAKKKMKKNIRDDKSMMEKARKSGIIRFKQKDSTRALSWEEWKERVEKQGYTFPTQADLKKSEIHHGDMEFWNPVSRQEKDDKDGDFVEMGNHQNLSHIDKRCPSFQDSFGPFGWDQTGIPHEKKPLDFIYVKVKEIRRSTDKFHDNGSGVAEEQECEEA</sequence>
<dbReference type="Gene3D" id="2.70.170.10">
    <property type="entry name" value="Neurotransmitter-gated ion-channel ligand-binding domain"/>
    <property type="match status" value="1"/>
</dbReference>
<dbReference type="AlphaFoldDB" id="A0A7S3Q9Z5"/>
<feature type="domain" description="Neurotransmitter-gated ion-channel ligand-binding" evidence="2">
    <location>
        <begin position="24"/>
        <end position="145"/>
    </location>
</feature>
<dbReference type="PANTHER" id="PTHR18945">
    <property type="entry name" value="NEUROTRANSMITTER GATED ION CHANNEL"/>
    <property type="match status" value="1"/>
</dbReference>
<name>A0A7S3Q9Z5_9STRA</name>
<dbReference type="InterPro" id="IPR006201">
    <property type="entry name" value="Neur_channel"/>
</dbReference>
<dbReference type="Pfam" id="PF02931">
    <property type="entry name" value="Neur_chan_LBD"/>
    <property type="match status" value="1"/>
</dbReference>
<dbReference type="SUPFAM" id="SSF63712">
    <property type="entry name" value="Nicotinic receptor ligand binding domain-like"/>
    <property type="match status" value="1"/>
</dbReference>
<proteinExistence type="predicted"/>
<dbReference type="InterPro" id="IPR006202">
    <property type="entry name" value="Neur_chan_lig-bd"/>
</dbReference>
<accession>A0A7S3Q9Z5</accession>
<dbReference type="InterPro" id="IPR036734">
    <property type="entry name" value="Neur_chan_lig-bd_sf"/>
</dbReference>
<evidence type="ECO:0000259" key="2">
    <source>
        <dbReference type="Pfam" id="PF02931"/>
    </source>
</evidence>
<feature type="transmembrane region" description="Helical" evidence="1">
    <location>
        <begin position="301"/>
        <end position="323"/>
    </location>
</feature>
<organism evidence="3">
    <name type="scientific">Chaetoceros debilis</name>
    <dbReference type="NCBI Taxonomy" id="122233"/>
    <lineage>
        <taxon>Eukaryota</taxon>
        <taxon>Sar</taxon>
        <taxon>Stramenopiles</taxon>
        <taxon>Ochrophyta</taxon>
        <taxon>Bacillariophyta</taxon>
        <taxon>Coscinodiscophyceae</taxon>
        <taxon>Chaetocerotophycidae</taxon>
        <taxon>Chaetocerotales</taxon>
        <taxon>Chaetocerotaceae</taxon>
        <taxon>Chaetoceros</taxon>
    </lineage>
</organism>
<evidence type="ECO:0000313" key="3">
    <source>
        <dbReference type="EMBL" id="CAE0470662.1"/>
    </source>
</evidence>
<gene>
    <name evidence="3" type="ORF">CDEB00056_LOCUS15515</name>
</gene>
<evidence type="ECO:0000256" key="1">
    <source>
        <dbReference type="SAM" id="Phobius"/>
    </source>
</evidence>
<protein>
    <recommendedName>
        <fullName evidence="2">Neurotransmitter-gated ion-channel ligand-binding domain-containing protein</fullName>
    </recommendedName>
</protein>
<keyword evidence="1" id="KW-1133">Transmembrane helix</keyword>
<feature type="transmembrane region" description="Helical" evidence="1">
    <location>
        <begin position="235"/>
        <end position="256"/>
    </location>
</feature>
<dbReference type="GO" id="GO:0005230">
    <property type="term" value="F:extracellular ligand-gated monoatomic ion channel activity"/>
    <property type="evidence" value="ECO:0007669"/>
    <property type="project" value="InterPro"/>
</dbReference>